<dbReference type="Proteomes" id="UP000800038">
    <property type="component" value="Unassembled WGS sequence"/>
</dbReference>
<feature type="non-terminal residue" evidence="2">
    <location>
        <position position="1"/>
    </location>
</feature>
<feature type="compositionally biased region" description="Polar residues" evidence="1">
    <location>
        <begin position="592"/>
        <end position="605"/>
    </location>
</feature>
<keyword evidence="3" id="KW-1185">Reference proteome</keyword>
<feature type="region of interest" description="Disordered" evidence="1">
    <location>
        <begin position="553"/>
        <end position="609"/>
    </location>
</feature>
<dbReference type="EMBL" id="ML976067">
    <property type="protein sequence ID" value="KAF1940179.1"/>
    <property type="molecule type" value="Genomic_DNA"/>
</dbReference>
<feature type="compositionally biased region" description="Low complexity" evidence="1">
    <location>
        <begin position="404"/>
        <end position="415"/>
    </location>
</feature>
<evidence type="ECO:0000256" key="1">
    <source>
        <dbReference type="SAM" id="MobiDB-lite"/>
    </source>
</evidence>
<proteinExistence type="predicted"/>
<feature type="region of interest" description="Disordered" evidence="1">
    <location>
        <begin position="459"/>
        <end position="528"/>
    </location>
</feature>
<feature type="non-terminal residue" evidence="2">
    <location>
        <position position="686"/>
    </location>
</feature>
<organism evidence="2 3">
    <name type="scientific">Clathrospora elynae</name>
    <dbReference type="NCBI Taxonomy" id="706981"/>
    <lineage>
        <taxon>Eukaryota</taxon>
        <taxon>Fungi</taxon>
        <taxon>Dikarya</taxon>
        <taxon>Ascomycota</taxon>
        <taxon>Pezizomycotina</taxon>
        <taxon>Dothideomycetes</taxon>
        <taxon>Pleosporomycetidae</taxon>
        <taxon>Pleosporales</taxon>
        <taxon>Diademaceae</taxon>
        <taxon>Clathrospora</taxon>
    </lineage>
</organism>
<feature type="compositionally biased region" description="Polar residues" evidence="1">
    <location>
        <begin position="430"/>
        <end position="439"/>
    </location>
</feature>
<accession>A0A6A5SL71</accession>
<dbReference type="AlphaFoldDB" id="A0A6A5SL71"/>
<sequence>SNLRDFFTRGDKEKIPAELKHALSLLQLSGLEDLEERFLATDAFLKPWAVFRDSIFLLQPDAMPRATSIAANGAENGISHSALLWFYTQFDEGSRRYDPRANKYSVEYIPDSSVYGIIDKSGWGVTAYEKHLFVWLLQVLKVGKTRNPWGFDFFELRNICSAWEAVLVPIVNVVRNSYNVKGRRHYGRLALFIEERCPSGLAFPEGNITIPEGSLMSPTPYRMVSVPKTTIDSVGATECHERIRSVGLLTRKHYDEAEKELRDVYPQYGGLVERPKFKHKMEEWLADQRVRADRRKAAERQAEVQTSQPQVATREGSRSLVKKGSPAKYTKQRSSKDGSVSPIKRYSDSIRRSLSRGMSKLGPKEEPKSPLHGVTRQIYIPDDAPPSRPPRSRNSSPAKHESFTSIDSSDTTIITPWPRPETHRKPSEMSVYSSIRNSNPFTEDLPDELKAQRARAVTGSSVFSPMGQLSAIPRPLHRETERPSYEGSDWQDEISLNKLHTVRNNSVRKSEPTQPAKPPTRLPGPILPAPYAGHLRVASKDSYRKAPPAWLGATPENPLAWPSTSPPIKNAWSGIQDDADLSPPIPPKSPERWNSNRGHVSSPRPQQLVRDDSRRITRIVSKDNIRSALSISRDSSTEDLGLTPPVPIFDGPSRTVSPGSTKLQTFNTNLFPRREERKGTPVGGWV</sequence>
<feature type="region of interest" description="Disordered" evidence="1">
    <location>
        <begin position="295"/>
        <end position="439"/>
    </location>
</feature>
<protein>
    <submittedName>
        <fullName evidence="2">Uncharacterized protein</fullName>
    </submittedName>
</protein>
<feature type="compositionally biased region" description="Pro residues" evidence="1">
    <location>
        <begin position="515"/>
        <end position="528"/>
    </location>
</feature>
<reference evidence="2" key="1">
    <citation type="journal article" date="2020" name="Stud. Mycol.">
        <title>101 Dothideomycetes genomes: a test case for predicting lifestyles and emergence of pathogens.</title>
        <authorList>
            <person name="Haridas S."/>
            <person name="Albert R."/>
            <person name="Binder M."/>
            <person name="Bloem J."/>
            <person name="Labutti K."/>
            <person name="Salamov A."/>
            <person name="Andreopoulos B."/>
            <person name="Baker S."/>
            <person name="Barry K."/>
            <person name="Bills G."/>
            <person name="Bluhm B."/>
            <person name="Cannon C."/>
            <person name="Castanera R."/>
            <person name="Culley D."/>
            <person name="Daum C."/>
            <person name="Ezra D."/>
            <person name="Gonzalez J."/>
            <person name="Henrissat B."/>
            <person name="Kuo A."/>
            <person name="Liang C."/>
            <person name="Lipzen A."/>
            <person name="Lutzoni F."/>
            <person name="Magnuson J."/>
            <person name="Mondo S."/>
            <person name="Nolan M."/>
            <person name="Ohm R."/>
            <person name="Pangilinan J."/>
            <person name="Park H.-J."/>
            <person name="Ramirez L."/>
            <person name="Alfaro M."/>
            <person name="Sun H."/>
            <person name="Tritt A."/>
            <person name="Yoshinaga Y."/>
            <person name="Zwiers L.-H."/>
            <person name="Turgeon B."/>
            <person name="Goodwin S."/>
            <person name="Spatafora J."/>
            <person name="Crous P."/>
            <person name="Grigoriev I."/>
        </authorList>
    </citation>
    <scope>NUCLEOTIDE SEQUENCE</scope>
    <source>
        <strain evidence="2">CBS 161.51</strain>
    </source>
</reference>
<evidence type="ECO:0000313" key="3">
    <source>
        <dbReference type="Proteomes" id="UP000800038"/>
    </source>
</evidence>
<feature type="compositionally biased region" description="Polar residues" evidence="1">
    <location>
        <begin position="654"/>
        <end position="664"/>
    </location>
</feature>
<gene>
    <name evidence="2" type="ORF">EJ02DRAFT_323850</name>
</gene>
<feature type="region of interest" description="Disordered" evidence="1">
    <location>
        <begin position="635"/>
        <end position="664"/>
    </location>
</feature>
<dbReference type="OrthoDB" id="3799259at2759"/>
<name>A0A6A5SL71_9PLEO</name>
<evidence type="ECO:0000313" key="2">
    <source>
        <dbReference type="EMBL" id="KAF1940179.1"/>
    </source>
</evidence>